<dbReference type="InterPro" id="IPR050129">
    <property type="entry name" value="Zn_alcohol_dh"/>
</dbReference>
<protein>
    <submittedName>
        <fullName evidence="3">D-arabinose 1-dehydrogenase, Zn-dependent alcohol dehydrogenase family</fullName>
    </submittedName>
</protein>
<dbReference type="InterPro" id="IPR011032">
    <property type="entry name" value="GroES-like_sf"/>
</dbReference>
<dbReference type="PANTHER" id="PTHR43401">
    <property type="entry name" value="L-THREONINE 3-DEHYDROGENASE"/>
    <property type="match status" value="1"/>
</dbReference>
<evidence type="ECO:0000313" key="4">
    <source>
        <dbReference type="Proteomes" id="UP000198512"/>
    </source>
</evidence>
<accession>A0ABY1BMH7</accession>
<dbReference type="RefSeq" id="WP_170829056.1">
    <property type="nucleotide sequence ID" value="NZ_FOFP01000017.1"/>
</dbReference>
<feature type="domain" description="Enoyl reductase (ER)" evidence="2">
    <location>
        <begin position="7"/>
        <end position="367"/>
    </location>
</feature>
<evidence type="ECO:0000313" key="3">
    <source>
        <dbReference type="EMBL" id="SER18807.1"/>
    </source>
</evidence>
<sequence>MENMLAARLHSVAQPFTVDRIEIPVPGDNDVLVRVRACGMVPNLKNVAYHYPEWFPFLPLPRLPAVYGLDPAGEIVGLGRQVDGLAIGQRVYVNPARSCGACEKCRRGDRVACSSFTFAGYFGFGPGSAKVFERYPSGGFAQYMVAPASSIVSLPDEVSFEEASRFGYLGTSYAALRHGQVGPDTRVLINGASGTLGVGATLLALAMGVPKILAVARNEKLLAELKALDPKRIVTHSTLHGPCTEWAKAETDGHGPDVMIEALGPDAPVEATLAAMHSVSRCGRIVTIGGMEKDLPINPIWIMCSQIAYQGSVWFTTAQGEDMAKMIKAGTLDLSTLRHQRFGLDEVNQALDAAQHRDHGGFNNIVVMP</sequence>
<dbReference type="EMBL" id="FOFP01000017">
    <property type="protein sequence ID" value="SER18807.1"/>
    <property type="molecule type" value="Genomic_DNA"/>
</dbReference>
<reference evidence="3 4" key="1">
    <citation type="submission" date="2016-10" db="EMBL/GenBank/DDBJ databases">
        <authorList>
            <person name="Varghese N."/>
            <person name="Submissions S."/>
        </authorList>
    </citation>
    <scope>NUCLEOTIDE SEQUENCE [LARGE SCALE GENOMIC DNA]</scope>
    <source>
        <strain evidence="3 4">CIP 109853</strain>
    </source>
</reference>
<dbReference type="InterPro" id="IPR036291">
    <property type="entry name" value="NAD(P)-bd_dom_sf"/>
</dbReference>
<dbReference type="Proteomes" id="UP000198512">
    <property type="component" value="Unassembled WGS sequence"/>
</dbReference>
<keyword evidence="4" id="KW-1185">Reference proteome</keyword>
<gene>
    <name evidence="3" type="ORF">SAMN05216600_11711</name>
</gene>
<evidence type="ECO:0000256" key="1">
    <source>
        <dbReference type="ARBA" id="ARBA00023002"/>
    </source>
</evidence>
<dbReference type="Gene3D" id="3.90.180.10">
    <property type="entry name" value="Medium-chain alcohol dehydrogenases, catalytic domain"/>
    <property type="match status" value="1"/>
</dbReference>
<comment type="caution">
    <text evidence="3">The sequence shown here is derived from an EMBL/GenBank/DDBJ whole genome shotgun (WGS) entry which is preliminary data.</text>
</comment>
<dbReference type="SUPFAM" id="SSF51735">
    <property type="entry name" value="NAD(P)-binding Rossmann-fold domains"/>
    <property type="match status" value="1"/>
</dbReference>
<dbReference type="SMART" id="SM00829">
    <property type="entry name" value="PKS_ER"/>
    <property type="match status" value="1"/>
</dbReference>
<dbReference type="PANTHER" id="PTHR43401:SF5">
    <property type="entry name" value="ALCOHOL DEHYDROGENASE-RELATED"/>
    <property type="match status" value="1"/>
</dbReference>
<dbReference type="Pfam" id="PF08240">
    <property type="entry name" value="ADH_N"/>
    <property type="match status" value="1"/>
</dbReference>
<proteinExistence type="predicted"/>
<dbReference type="Pfam" id="PF00107">
    <property type="entry name" value="ADH_zinc_N"/>
    <property type="match status" value="1"/>
</dbReference>
<organism evidence="3 4">
    <name type="scientific">Pseudomonas cuatrocienegasensis</name>
    <dbReference type="NCBI Taxonomy" id="543360"/>
    <lineage>
        <taxon>Bacteria</taxon>
        <taxon>Pseudomonadati</taxon>
        <taxon>Pseudomonadota</taxon>
        <taxon>Gammaproteobacteria</taxon>
        <taxon>Pseudomonadales</taxon>
        <taxon>Pseudomonadaceae</taxon>
        <taxon>Pseudomonas</taxon>
    </lineage>
</organism>
<dbReference type="InterPro" id="IPR013154">
    <property type="entry name" value="ADH-like_N"/>
</dbReference>
<dbReference type="SUPFAM" id="SSF50129">
    <property type="entry name" value="GroES-like"/>
    <property type="match status" value="1"/>
</dbReference>
<name>A0ABY1BMH7_9PSED</name>
<dbReference type="InterPro" id="IPR013149">
    <property type="entry name" value="ADH-like_C"/>
</dbReference>
<keyword evidence="1" id="KW-0560">Oxidoreductase</keyword>
<dbReference type="InterPro" id="IPR020843">
    <property type="entry name" value="ER"/>
</dbReference>
<evidence type="ECO:0000259" key="2">
    <source>
        <dbReference type="SMART" id="SM00829"/>
    </source>
</evidence>